<evidence type="ECO:0000256" key="1">
    <source>
        <dbReference type="ARBA" id="ARBA00022729"/>
    </source>
</evidence>
<protein>
    <recommendedName>
        <fullName evidence="3">Curli production assembly/transport component CsgF</fullName>
    </recommendedName>
</protein>
<evidence type="ECO:0000313" key="2">
    <source>
        <dbReference type="EMBL" id="KKN91029.1"/>
    </source>
</evidence>
<keyword evidence="1" id="KW-0732">Signal</keyword>
<sequence length="139" mass="14681">MNLRAPIISAVLTGMLFNASAHATELVYTPVNPSFGGSPLNGAWLLGNAQAQNDTKDPDAIDRSSLTGASALERFTSQLESRLLSQLLNELDDANTGSLTTDDFIVNIINDSGNLTVSITDRLTGEVSEIIVNGYGAIN</sequence>
<reference evidence="2" key="1">
    <citation type="journal article" date="2015" name="Nature">
        <title>Complex archaea that bridge the gap between prokaryotes and eukaryotes.</title>
        <authorList>
            <person name="Spang A."/>
            <person name="Saw J.H."/>
            <person name="Jorgensen S.L."/>
            <person name="Zaremba-Niedzwiedzka K."/>
            <person name="Martijn J."/>
            <person name="Lind A.E."/>
            <person name="van Eijk R."/>
            <person name="Schleper C."/>
            <person name="Guy L."/>
            <person name="Ettema T.J."/>
        </authorList>
    </citation>
    <scope>NUCLEOTIDE SEQUENCE</scope>
</reference>
<gene>
    <name evidence="2" type="ORF">LCGC14_0222310</name>
</gene>
<dbReference type="Pfam" id="PF10614">
    <property type="entry name" value="CsgF"/>
    <property type="match status" value="1"/>
</dbReference>
<proteinExistence type="predicted"/>
<accession>A0A0F9UH97</accession>
<name>A0A0F9UH97_9ZZZZ</name>
<dbReference type="InterPro" id="IPR018893">
    <property type="entry name" value="T8SS_CsgF"/>
</dbReference>
<dbReference type="AlphaFoldDB" id="A0A0F9UH97"/>
<dbReference type="EMBL" id="LAZR01000106">
    <property type="protein sequence ID" value="KKN91029.1"/>
    <property type="molecule type" value="Genomic_DNA"/>
</dbReference>
<organism evidence="2">
    <name type="scientific">marine sediment metagenome</name>
    <dbReference type="NCBI Taxonomy" id="412755"/>
    <lineage>
        <taxon>unclassified sequences</taxon>
        <taxon>metagenomes</taxon>
        <taxon>ecological metagenomes</taxon>
    </lineage>
</organism>
<evidence type="ECO:0008006" key="3">
    <source>
        <dbReference type="Google" id="ProtNLM"/>
    </source>
</evidence>
<comment type="caution">
    <text evidence="2">The sequence shown here is derived from an EMBL/GenBank/DDBJ whole genome shotgun (WGS) entry which is preliminary data.</text>
</comment>